<dbReference type="Proteomes" id="UP000294813">
    <property type="component" value="Unassembled WGS sequence"/>
</dbReference>
<name>A0A4V2SVJ7_9FIRM</name>
<dbReference type="InterPro" id="IPR025047">
    <property type="entry name" value="DUF3986"/>
</dbReference>
<reference evidence="1 2" key="1">
    <citation type="submission" date="2019-03" db="EMBL/GenBank/DDBJ databases">
        <title>Genomic Encyclopedia of Type Strains, Phase IV (KMG-IV): sequencing the most valuable type-strain genomes for metagenomic binning, comparative biology and taxonomic classification.</title>
        <authorList>
            <person name="Goeker M."/>
        </authorList>
    </citation>
    <scope>NUCLEOTIDE SEQUENCE [LARGE SCALE GENOMIC DNA]</scope>
    <source>
        <strain evidence="1 2">DSM 11170</strain>
    </source>
</reference>
<keyword evidence="2" id="KW-1185">Reference proteome</keyword>
<evidence type="ECO:0000313" key="1">
    <source>
        <dbReference type="EMBL" id="TCP58796.1"/>
    </source>
</evidence>
<sequence length="109" mass="13026">MNYTVSMCQKHSTYDDIRHFHIGFYYEEINFEAVAFNLIDTCEWHLYFSFDDYGLVVPEECIHSPRDEYYGYFIFSIITQKPENDLKLAFENWGMLYLGINVYSSSPVK</sequence>
<dbReference type="EMBL" id="SLXT01000052">
    <property type="protein sequence ID" value="TCP58796.1"/>
    <property type="molecule type" value="Genomic_DNA"/>
</dbReference>
<dbReference type="Pfam" id="PF13143">
    <property type="entry name" value="DUF3986"/>
    <property type="match status" value="1"/>
</dbReference>
<protein>
    <submittedName>
        <fullName evidence="1">Uncharacterized protein DUF3986</fullName>
    </submittedName>
</protein>
<organism evidence="1 2">
    <name type="scientific">Heliophilum fasciatum</name>
    <dbReference type="NCBI Taxonomy" id="35700"/>
    <lineage>
        <taxon>Bacteria</taxon>
        <taxon>Bacillati</taxon>
        <taxon>Bacillota</taxon>
        <taxon>Clostridia</taxon>
        <taxon>Eubacteriales</taxon>
        <taxon>Heliobacteriaceae</taxon>
        <taxon>Heliophilum</taxon>
    </lineage>
</organism>
<accession>A0A4V2SVJ7</accession>
<evidence type="ECO:0000313" key="2">
    <source>
        <dbReference type="Proteomes" id="UP000294813"/>
    </source>
</evidence>
<gene>
    <name evidence="1" type="ORF">EDD73_1521</name>
</gene>
<comment type="caution">
    <text evidence="1">The sequence shown here is derived from an EMBL/GenBank/DDBJ whole genome shotgun (WGS) entry which is preliminary data.</text>
</comment>
<dbReference type="AlphaFoldDB" id="A0A4V2SVJ7"/>
<proteinExistence type="predicted"/>